<name>A0AAP1H622_BACIU</name>
<gene>
    <name evidence="1" type="ORF">B4122_4567</name>
</gene>
<accession>A0AAP1H622</accession>
<sequence length="167" mass="19684">MQNVVIEHEFTVDFLDFEPEWKGFNQFPMETELDDYSFKAKQMVYMLNEVYQGTKRELKEFFSLKEARLIVNAFNGHLYSSELPNKTVLVANVEDDIQINLAEEIFGVEADKLLKKLNQLTEFQAFTVIRMAYEYLYSRERKAIDMENQNKNLLKAIFNGWCEGGDH</sequence>
<organism evidence="1 2">
    <name type="scientific">Bacillus subtilis</name>
    <dbReference type="NCBI Taxonomy" id="1423"/>
    <lineage>
        <taxon>Bacteria</taxon>
        <taxon>Bacillati</taxon>
        <taxon>Bacillota</taxon>
        <taxon>Bacilli</taxon>
        <taxon>Bacillales</taxon>
        <taxon>Bacillaceae</taxon>
        <taxon>Bacillus</taxon>
    </lineage>
</organism>
<dbReference type="Proteomes" id="UP000076442">
    <property type="component" value="Unassembled WGS sequence"/>
</dbReference>
<reference evidence="1 2" key="1">
    <citation type="submission" date="2015-09" db="EMBL/GenBank/DDBJ databases">
        <title>Spore heat resistance.</title>
        <authorList>
            <person name="Boekhorst J."/>
            <person name="Berendsen E.M."/>
            <person name="Wells-Bennik M.H."/>
            <person name="Kuipers O.P."/>
        </authorList>
    </citation>
    <scope>NUCLEOTIDE SEQUENCE [LARGE SCALE GENOMIC DNA]</scope>
    <source>
        <strain evidence="1 2">B4122</strain>
    </source>
</reference>
<proteinExistence type="predicted"/>
<dbReference type="AlphaFoldDB" id="A0AAP1H622"/>
<protein>
    <submittedName>
        <fullName evidence="1">Uncharacterized protein</fullName>
    </submittedName>
</protein>
<evidence type="ECO:0000313" key="2">
    <source>
        <dbReference type="Proteomes" id="UP000076442"/>
    </source>
</evidence>
<dbReference type="EMBL" id="LJZV01000032">
    <property type="protein sequence ID" value="KZD87343.1"/>
    <property type="molecule type" value="Genomic_DNA"/>
</dbReference>
<comment type="caution">
    <text evidence="1">The sequence shown here is derived from an EMBL/GenBank/DDBJ whole genome shotgun (WGS) entry which is preliminary data.</text>
</comment>
<evidence type="ECO:0000313" key="1">
    <source>
        <dbReference type="EMBL" id="KZD87343.1"/>
    </source>
</evidence>
<dbReference type="RefSeq" id="WP_042977412.1">
    <property type="nucleotide sequence ID" value="NZ_JXHR01000028.1"/>
</dbReference>